<reference evidence="1" key="1">
    <citation type="submission" date="2013-08" db="EMBL/GenBank/DDBJ databases">
        <authorList>
            <person name="Mendez C."/>
            <person name="Richter M."/>
            <person name="Ferrer M."/>
            <person name="Sanchez J."/>
        </authorList>
    </citation>
    <scope>NUCLEOTIDE SEQUENCE</scope>
</reference>
<comment type="caution">
    <text evidence="1">The sequence shown here is derived from an EMBL/GenBank/DDBJ whole genome shotgun (WGS) entry which is preliminary data.</text>
</comment>
<sequence>SHVGETARVERVEVRNSSQPNLVHFKEGFSTIKEYVFIVGETSPQVTIAEGLDR</sequence>
<dbReference type="EMBL" id="AUZZ01007252">
    <property type="protein sequence ID" value="EQD43037.1"/>
    <property type="molecule type" value="Genomic_DNA"/>
</dbReference>
<proteinExistence type="predicted"/>
<accession>T0ZFD5</accession>
<name>T0ZFD5_9ZZZZ</name>
<feature type="non-terminal residue" evidence="1">
    <location>
        <position position="1"/>
    </location>
</feature>
<dbReference type="AlphaFoldDB" id="T0ZFD5"/>
<protein>
    <submittedName>
        <fullName evidence="1">Uncharacterized protein</fullName>
    </submittedName>
</protein>
<dbReference type="InterPro" id="IPR014722">
    <property type="entry name" value="Rib_uL2_dom2"/>
</dbReference>
<reference evidence="1" key="2">
    <citation type="journal article" date="2014" name="ISME J.">
        <title>Microbial stratification in low pH oxic and suboxic macroscopic growths along an acid mine drainage.</title>
        <authorList>
            <person name="Mendez-Garcia C."/>
            <person name="Mesa V."/>
            <person name="Sprenger R.R."/>
            <person name="Richter M."/>
            <person name="Diez M.S."/>
            <person name="Solano J."/>
            <person name="Bargiela R."/>
            <person name="Golyshina O.V."/>
            <person name="Manteca A."/>
            <person name="Ramos J.L."/>
            <person name="Gallego J.R."/>
            <person name="Llorente I."/>
            <person name="Martins Dos Santos V.A."/>
            <person name="Jensen O.N."/>
            <person name="Pelaez A.I."/>
            <person name="Sanchez J."/>
            <person name="Ferrer M."/>
        </authorList>
    </citation>
    <scope>NUCLEOTIDE SEQUENCE</scope>
</reference>
<dbReference type="Gene3D" id="2.30.30.30">
    <property type="match status" value="1"/>
</dbReference>
<gene>
    <name evidence="1" type="ORF">B2A_10050</name>
</gene>
<organism evidence="1">
    <name type="scientific">mine drainage metagenome</name>
    <dbReference type="NCBI Taxonomy" id="410659"/>
    <lineage>
        <taxon>unclassified sequences</taxon>
        <taxon>metagenomes</taxon>
        <taxon>ecological metagenomes</taxon>
    </lineage>
</organism>
<evidence type="ECO:0000313" key="1">
    <source>
        <dbReference type="EMBL" id="EQD43037.1"/>
    </source>
</evidence>